<dbReference type="EMBL" id="PPUZ01000090">
    <property type="protein sequence ID" value="RZM72476.1"/>
    <property type="molecule type" value="Genomic_DNA"/>
</dbReference>
<sequence length="73" mass="8377">MAYERDNSTSILNATAMERALASPRFSVKLAGDVSNTWQNPAHFHRVITKPEAAQQRVDIHDATSYYYWLQVH</sequence>
<comment type="caution">
    <text evidence="1">The sequence shown here is derived from an EMBL/GenBank/DDBJ whole genome shotgun (WGS) entry which is preliminary data.</text>
</comment>
<accession>A0A4Q7DZV1</accession>
<evidence type="ECO:0000313" key="1">
    <source>
        <dbReference type="EMBL" id="RZM72476.1"/>
    </source>
</evidence>
<dbReference type="AlphaFoldDB" id="A0A4Q7DZV1"/>
<name>A0A4Q7DZV1_9GAMM</name>
<reference evidence="1 2" key="1">
    <citation type="submission" date="2018-01" db="EMBL/GenBank/DDBJ databases">
        <title>Co-occurrence of chitin degradation, pigmentation and bioactivity in marine Pseudoalteromonas.</title>
        <authorList>
            <person name="Paulsen S."/>
            <person name="Gram L."/>
            <person name="Machado H."/>
        </authorList>
    </citation>
    <scope>NUCLEOTIDE SEQUENCE [LARGE SCALE GENOMIC DNA]</scope>
    <source>
        <strain evidence="1 2">S1946</strain>
    </source>
</reference>
<evidence type="ECO:0000313" key="2">
    <source>
        <dbReference type="Proteomes" id="UP000292345"/>
    </source>
</evidence>
<protein>
    <submittedName>
        <fullName evidence="1">Uncharacterized protein</fullName>
    </submittedName>
</protein>
<proteinExistence type="predicted"/>
<organism evidence="1 2">
    <name type="scientific">Pseudoalteromonas rubra</name>
    <dbReference type="NCBI Taxonomy" id="43658"/>
    <lineage>
        <taxon>Bacteria</taxon>
        <taxon>Pseudomonadati</taxon>
        <taxon>Pseudomonadota</taxon>
        <taxon>Gammaproteobacteria</taxon>
        <taxon>Alteromonadales</taxon>
        <taxon>Pseudoalteromonadaceae</taxon>
        <taxon>Pseudoalteromonas</taxon>
    </lineage>
</organism>
<gene>
    <name evidence="1" type="ORF">C3B51_21720</name>
</gene>
<dbReference type="Proteomes" id="UP000292345">
    <property type="component" value="Unassembled WGS sequence"/>
</dbReference>